<keyword evidence="6 8" id="KW-1133">Transmembrane helix</keyword>
<evidence type="ECO:0000259" key="9">
    <source>
        <dbReference type="Pfam" id="PF04290"/>
    </source>
</evidence>
<evidence type="ECO:0000256" key="2">
    <source>
        <dbReference type="ARBA" id="ARBA00022448"/>
    </source>
</evidence>
<keyword evidence="2" id="KW-0813">Transport</keyword>
<dbReference type="PANTHER" id="PTHR35011">
    <property type="entry name" value="2,3-DIKETO-L-GULONATE TRAP TRANSPORTER SMALL PERMEASE PROTEIN YIAM"/>
    <property type="match status" value="1"/>
</dbReference>
<evidence type="ECO:0000256" key="7">
    <source>
        <dbReference type="ARBA" id="ARBA00023136"/>
    </source>
</evidence>
<dbReference type="PANTHER" id="PTHR35011:SF4">
    <property type="entry name" value="SLL1102 PROTEIN"/>
    <property type="match status" value="1"/>
</dbReference>
<evidence type="ECO:0000313" key="10">
    <source>
        <dbReference type="EMBL" id="SVC74117.1"/>
    </source>
</evidence>
<name>A0A382PMQ4_9ZZZZ</name>
<keyword evidence="5 8" id="KW-0812">Transmembrane</keyword>
<dbReference type="InterPro" id="IPR007387">
    <property type="entry name" value="TRAP_DctQ"/>
</dbReference>
<evidence type="ECO:0000256" key="8">
    <source>
        <dbReference type="SAM" id="Phobius"/>
    </source>
</evidence>
<dbReference type="InterPro" id="IPR055348">
    <property type="entry name" value="DctQ"/>
</dbReference>
<gene>
    <name evidence="10" type="ORF">METZ01_LOCUS326971</name>
</gene>
<feature type="transmembrane region" description="Helical" evidence="8">
    <location>
        <begin position="14"/>
        <end position="32"/>
    </location>
</feature>
<dbReference type="AlphaFoldDB" id="A0A382PMQ4"/>
<evidence type="ECO:0000256" key="3">
    <source>
        <dbReference type="ARBA" id="ARBA00022475"/>
    </source>
</evidence>
<evidence type="ECO:0000256" key="1">
    <source>
        <dbReference type="ARBA" id="ARBA00004429"/>
    </source>
</evidence>
<feature type="domain" description="Tripartite ATP-independent periplasmic transporters DctQ component" evidence="9">
    <location>
        <begin position="58"/>
        <end position="171"/>
    </location>
</feature>
<feature type="transmembrane region" description="Helical" evidence="8">
    <location>
        <begin position="143"/>
        <end position="164"/>
    </location>
</feature>
<feature type="non-terminal residue" evidence="10">
    <location>
        <position position="1"/>
    </location>
</feature>
<keyword evidence="7 8" id="KW-0472">Membrane</keyword>
<sequence length="189" mass="21819">IDSLDRFVISVGHFIAWFNILLIAAIILNVILRYGGRYLQQDLGIEMGWLFQDLGGPKLEELQWHLYALTVMMGLSYAQSTDSHIRVDIIAEKLSERTVRKWEIFGILFLLLPFIYIVFIHSLDFVADSWRVSEHSDAPLGLPWRWAIKSVIPISFFMLTLATISRFVRDVIFLFNESRTSAEKPEGVN</sequence>
<evidence type="ECO:0000256" key="4">
    <source>
        <dbReference type="ARBA" id="ARBA00022519"/>
    </source>
</evidence>
<proteinExistence type="predicted"/>
<keyword evidence="3" id="KW-1003">Cell membrane</keyword>
<protein>
    <recommendedName>
        <fullName evidence="9">Tripartite ATP-independent periplasmic transporters DctQ component domain-containing protein</fullName>
    </recommendedName>
</protein>
<dbReference type="GO" id="GO:0005886">
    <property type="term" value="C:plasma membrane"/>
    <property type="evidence" value="ECO:0007669"/>
    <property type="project" value="UniProtKB-SubCell"/>
</dbReference>
<organism evidence="10">
    <name type="scientific">marine metagenome</name>
    <dbReference type="NCBI Taxonomy" id="408172"/>
    <lineage>
        <taxon>unclassified sequences</taxon>
        <taxon>metagenomes</taxon>
        <taxon>ecological metagenomes</taxon>
    </lineage>
</organism>
<feature type="transmembrane region" description="Helical" evidence="8">
    <location>
        <begin position="102"/>
        <end position="123"/>
    </location>
</feature>
<evidence type="ECO:0000256" key="5">
    <source>
        <dbReference type="ARBA" id="ARBA00022692"/>
    </source>
</evidence>
<reference evidence="10" key="1">
    <citation type="submission" date="2018-05" db="EMBL/GenBank/DDBJ databases">
        <authorList>
            <person name="Lanie J.A."/>
            <person name="Ng W.-L."/>
            <person name="Kazmierczak K.M."/>
            <person name="Andrzejewski T.M."/>
            <person name="Davidsen T.M."/>
            <person name="Wayne K.J."/>
            <person name="Tettelin H."/>
            <person name="Glass J.I."/>
            <person name="Rusch D."/>
            <person name="Podicherti R."/>
            <person name="Tsui H.-C.T."/>
            <person name="Winkler M.E."/>
        </authorList>
    </citation>
    <scope>NUCLEOTIDE SEQUENCE</scope>
</reference>
<dbReference type="Pfam" id="PF04290">
    <property type="entry name" value="DctQ"/>
    <property type="match status" value="1"/>
</dbReference>
<comment type="subcellular location">
    <subcellularLocation>
        <location evidence="1">Cell inner membrane</location>
        <topology evidence="1">Multi-pass membrane protein</topology>
    </subcellularLocation>
</comment>
<dbReference type="EMBL" id="UINC01108197">
    <property type="protein sequence ID" value="SVC74117.1"/>
    <property type="molecule type" value="Genomic_DNA"/>
</dbReference>
<keyword evidence="4" id="KW-0997">Cell inner membrane</keyword>
<evidence type="ECO:0000256" key="6">
    <source>
        <dbReference type="ARBA" id="ARBA00022989"/>
    </source>
</evidence>
<accession>A0A382PMQ4</accession>